<gene>
    <name evidence="1" type="ORF">IAA72_04235</name>
</gene>
<reference evidence="1" key="1">
    <citation type="submission" date="2020-10" db="EMBL/GenBank/DDBJ databases">
        <authorList>
            <person name="Gilroy R."/>
        </authorList>
    </citation>
    <scope>NUCLEOTIDE SEQUENCE</scope>
    <source>
        <strain evidence="1">14700</strain>
    </source>
</reference>
<evidence type="ECO:0000313" key="1">
    <source>
        <dbReference type="EMBL" id="MBO8468976.1"/>
    </source>
</evidence>
<evidence type="ECO:0000313" key="2">
    <source>
        <dbReference type="Proteomes" id="UP000810292"/>
    </source>
</evidence>
<accession>A0A9D9ND02</accession>
<sequence>MKINLRANVNGIELDVMGFPAVIDGLVLEKEEHEDGFTLSLLANRDADVSMEVSFQDNTSRFFVPSVLYDGNPDGEGLFPTSKRSPYWTFEETRMPLPGIIGTETEEGWRFIYLDECSDGKALFSSGWDAAGIKFLMPPHETPWSYRGKKKLIKTAKPEPVMLKKGEKIERRFFIKEERGKLYDAYRDLIKSISEEEKLRQGWDEYKALKLARLLNMVIPMEDDTASLIMGEGNGAVDDVYKFTAGSFLVKSIEAATAFMRTSDTVLSRVQTTLNSTLKRIGASSIEEIAKKIGEFFLKCETNKGFYQDSVDLISGERGGYLGISEHPEFRYLMNARCTGEAMKAFIDLYDETVYKPFLELPKRIASFYIKHQLDTGSFGRWWDKDGNAIDSKGTNGAYIAVMLLRLIPYLDNKEEAVSALKKAIKYYTELALSDEFHGDTLDADSTDKEAGVAILSLLLTAAEKGYRDERVMQGANEAASFILTWIWQKQSYLPPSSPLGKMGFSTKGMSSVSAAHHHLDFYGMLIAYLYLRLWRLTGEVFWKAQAVMLMNTCLSLIGTEENGYLGRDRSAEGWQPEQINHTSWDYFSDESKMNGYAGIDIAWVNVLGYSSLLSIEEEFPEIFLR</sequence>
<organism evidence="1 2">
    <name type="scientific">Candidatus Ornithospirochaeta stercoravium</name>
    <dbReference type="NCBI Taxonomy" id="2840897"/>
    <lineage>
        <taxon>Bacteria</taxon>
        <taxon>Pseudomonadati</taxon>
        <taxon>Spirochaetota</taxon>
        <taxon>Spirochaetia</taxon>
        <taxon>Spirochaetales</taxon>
        <taxon>Spirochaetaceae</taxon>
        <taxon>Spirochaetaceae incertae sedis</taxon>
        <taxon>Candidatus Ornithospirochaeta</taxon>
    </lineage>
</organism>
<reference evidence="1" key="2">
    <citation type="journal article" date="2021" name="PeerJ">
        <title>Extensive microbial diversity within the chicken gut microbiome revealed by metagenomics and culture.</title>
        <authorList>
            <person name="Gilroy R."/>
            <person name="Ravi A."/>
            <person name="Getino M."/>
            <person name="Pursley I."/>
            <person name="Horton D.L."/>
            <person name="Alikhan N.F."/>
            <person name="Baker D."/>
            <person name="Gharbi K."/>
            <person name="Hall N."/>
            <person name="Watson M."/>
            <person name="Adriaenssens E.M."/>
            <person name="Foster-Nyarko E."/>
            <person name="Jarju S."/>
            <person name="Secka A."/>
            <person name="Antonio M."/>
            <person name="Oren A."/>
            <person name="Chaudhuri R.R."/>
            <person name="La Ragione R."/>
            <person name="Hildebrand F."/>
            <person name="Pallen M.J."/>
        </authorList>
    </citation>
    <scope>NUCLEOTIDE SEQUENCE</scope>
    <source>
        <strain evidence="1">14700</strain>
    </source>
</reference>
<protein>
    <submittedName>
        <fullName evidence="1">Uncharacterized protein</fullName>
    </submittedName>
</protein>
<dbReference type="Proteomes" id="UP000810292">
    <property type="component" value="Unassembled WGS sequence"/>
</dbReference>
<comment type="caution">
    <text evidence="1">The sequence shown here is derived from an EMBL/GenBank/DDBJ whole genome shotgun (WGS) entry which is preliminary data.</text>
</comment>
<dbReference type="AlphaFoldDB" id="A0A9D9ND02"/>
<name>A0A9D9ND02_9SPIO</name>
<dbReference type="InterPro" id="IPR008930">
    <property type="entry name" value="Terpenoid_cyclase/PrenylTrfase"/>
</dbReference>
<dbReference type="EMBL" id="JADIMF010000066">
    <property type="protein sequence ID" value="MBO8468976.1"/>
    <property type="molecule type" value="Genomic_DNA"/>
</dbReference>
<dbReference type="SUPFAM" id="SSF48239">
    <property type="entry name" value="Terpenoid cyclases/Protein prenyltransferases"/>
    <property type="match status" value="1"/>
</dbReference>
<proteinExistence type="predicted"/>